<dbReference type="InterPro" id="IPR013559">
    <property type="entry name" value="YheO"/>
</dbReference>
<evidence type="ECO:0000259" key="1">
    <source>
        <dbReference type="Pfam" id="PF08348"/>
    </source>
</evidence>
<name>A0A9X2GJF4_9ACTN</name>
<feature type="domain" description="YheO-like" evidence="1">
    <location>
        <begin position="28"/>
        <end position="132"/>
    </location>
</feature>
<dbReference type="Proteomes" id="UP001139648">
    <property type="component" value="Unassembled WGS sequence"/>
</dbReference>
<gene>
    <name evidence="3" type="ORF">HD597_007011</name>
</gene>
<dbReference type="Pfam" id="PF08348">
    <property type="entry name" value="PAS_6"/>
    <property type="match status" value="1"/>
</dbReference>
<evidence type="ECO:0000313" key="4">
    <source>
        <dbReference type="Proteomes" id="UP001139648"/>
    </source>
</evidence>
<dbReference type="AlphaFoldDB" id="A0A9X2GJF4"/>
<dbReference type="PANTHER" id="PTHR35568">
    <property type="entry name" value="TRANSCRIPTIONAL REGULATOR DAUR"/>
    <property type="match status" value="1"/>
</dbReference>
<evidence type="ECO:0000259" key="2">
    <source>
        <dbReference type="Pfam" id="PF13309"/>
    </source>
</evidence>
<reference evidence="3" key="1">
    <citation type="submission" date="2022-06" db="EMBL/GenBank/DDBJ databases">
        <title>Sequencing the genomes of 1000 actinobacteria strains.</title>
        <authorList>
            <person name="Klenk H.-P."/>
        </authorList>
    </citation>
    <scope>NUCLEOTIDE SEQUENCE</scope>
    <source>
        <strain evidence="3">DSM 46694</strain>
    </source>
</reference>
<accession>A0A9X2GJF4</accession>
<dbReference type="InterPro" id="IPR039445">
    <property type="entry name" value="DauR-like_HTH"/>
</dbReference>
<evidence type="ECO:0000313" key="3">
    <source>
        <dbReference type="EMBL" id="MCP2359991.1"/>
    </source>
</evidence>
<dbReference type="Pfam" id="PF13309">
    <property type="entry name" value="HTH_22"/>
    <property type="match status" value="1"/>
</dbReference>
<dbReference type="PANTHER" id="PTHR35568:SF1">
    <property type="entry name" value="TRANSCRIPTIONAL REGULATOR DAUR"/>
    <property type="match status" value="1"/>
</dbReference>
<keyword evidence="4" id="KW-1185">Reference proteome</keyword>
<organism evidence="3 4">
    <name type="scientific">Nonomuraea thailandensis</name>
    <dbReference type="NCBI Taxonomy" id="1188745"/>
    <lineage>
        <taxon>Bacteria</taxon>
        <taxon>Bacillati</taxon>
        <taxon>Actinomycetota</taxon>
        <taxon>Actinomycetes</taxon>
        <taxon>Streptosporangiales</taxon>
        <taxon>Streptosporangiaceae</taxon>
        <taxon>Nonomuraea</taxon>
    </lineage>
</organism>
<dbReference type="RefSeq" id="WP_253747501.1">
    <property type="nucleotide sequence ID" value="NZ_BAABKA010000060.1"/>
</dbReference>
<dbReference type="InterPro" id="IPR039446">
    <property type="entry name" value="DauR-like"/>
</dbReference>
<comment type="caution">
    <text evidence="3">The sequence shown here is derived from an EMBL/GenBank/DDBJ whole genome shotgun (WGS) entry which is preliminary data.</text>
</comment>
<proteinExistence type="predicted"/>
<dbReference type="EMBL" id="JAMZEB010000002">
    <property type="protein sequence ID" value="MCP2359991.1"/>
    <property type="molecule type" value="Genomic_DNA"/>
</dbReference>
<sequence>MAVAPEDGELTFTTGERAHAALVVDLLGPVVPVLAQALAPKTEVVLHNLTTMPNTIAAIGGTLTGRDIGGPPTDLGLRTFKAGWTDHLVGYRSETADGLVMRSSSIFFHAPSGKSVVCLCINTDIGDLLRAEAILRALTTTNEGAGPLLDARPGHPAETFPVSLESLGEGVLDDAVNAAGVPVELMKKPHKIAVVQDLNRRGFFTLRGAVELAAQRLNVSRFTIYNYLNELQTEPID</sequence>
<feature type="domain" description="Transcriptional regulator DauR-like HTH" evidence="2">
    <location>
        <begin position="171"/>
        <end position="229"/>
    </location>
</feature>
<protein>
    <submittedName>
        <fullName evidence="3">Transcriptional regulator YheO</fullName>
    </submittedName>
</protein>